<name>A0A0F7UJR4_NEOCL</name>
<protein>
    <submittedName>
        <fullName evidence="5">Proteasome PCI domain-containing protein,putative</fullName>
    </submittedName>
</protein>
<organism evidence="5">
    <name type="scientific">Neospora caninum (strain Liverpool)</name>
    <dbReference type="NCBI Taxonomy" id="572307"/>
    <lineage>
        <taxon>Eukaryota</taxon>
        <taxon>Sar</taxon>
        <taxon>Alveolata</taxon>
        <taxon>Apicomplexa</taxon>
        <taxon>Conoidasida</taxon>
        <taxon>Coccidia</taxon>
        <taxon>Eucoccidiorida</taxon>
        <taxon>Eimeriorina</taxon>
        <taxon>Sarcocystidae</taxon>
        <taxon>Neospora</taxon>
    </lineage>
</organism>
<keyword evidence="2 5" id="KW-0647">Proteasome</keyword>
<dbReference type="SMART" id="SM00753">
    <property type="entry name" value="PAM"/>
    <property type="match status" value="1"/>
</dbReference>
<dbReference type="InterPro" id="IPR050871">
    <property type="entry name" value="26S_Proteasome/COP9_Components"/>
</dbReference>
<gene>
    <name evidence="5" type="ORF">BN1204_045440</name>
</gene>
<dbReference type="PANTHER" id="PTHR10678">
    <property type="entry name" value="26S PROTEASOME NON-ATPASE REGULATORY SUBUNIT 11/COP9 SIGNALOSOME COMPLEX SUBUNIT 2"/>
    <property type="match status" value="1"/>
</dbReference>
<comment type="similarity">
    <text evidence="1">Belongs to the proteasome subunit S9 family.</text>
</comment>
<dbReference type="EMBL" id="LN714485">
    <property type="protein sequence ID" value="CEL68810.1"/>
    <property type="molecule type" value="Genomic_DNA"/>
</dbReference>
<dbReference type="InterPro" id="IPR036390">
    <property type="entry name" value="WH_DNA-bd_sf"/>
</dbReference>
<dbReference type="AlphaFoldDB" id="A0A0F7UJR4"/>
<evidence type="ECO:0000256" key="2">
    <source>
        <dbReference type="ARBA" id="ARBA00022942"/>
    </source>
</evidence>
<feature type="region of interest" description="Disordered" evidence="3">
    <location>
        <begin position="1"/>
        <end position="28"/>
    </location>
</feature>
<dbReference type="InterPro" id="IPR040773">
    <property type="entry name" value="Rpn6_N"/>
</dbReference>
<reference evidence="5" key="1">
    <citation type="journal article" date="2015" name="PLoS ONE">
        <title>Comprehensive Evaluation of Toxoplasma gondii VEG and Neospora caninum LIV Genomes with Tachyzoite Stage Transcriptome and Proteome Defines Novel Transcript Features.</title>
        <authorList>
            <person name="Ramaprasad A."/>
            <person name="Mourier T."/>
            <person name="Naeem R."/>
            <person name="Malas T.B."/>
            <person name="Moussa E."/>
            <person name="Panigrahi A."/>
            <person name="Vermont S.J."/>
            <person name="Otto T.D."/>
            <person name="Wastling J."/>
            <person name="Pain A."/>
        </authorList>
    </citation>
    <scope>NUCLEOTIDE SEQUENCE</scope>
    <source>
        <strain evidence="5">Liverpool</strain>
    </source>
</reference>
<feature type="compositionally biased region" description="Low complexity" evidence="3">
    <location>
        <begin position="1"/>
        <end position="15"/>
    </location>
</feature>
<dbReference type="PROSITE" id="PS50250">
    <property type="entry name" value="PCI"/>
    <property type="match status" value="1"/>
</dbReference>
<evidence type="ECO:0000256" key="3">
    <source>
        <dbReference type="SAM" id="MobiDB-lite"/>
    </source>
</evidence>
<dbReference type="Pfam" id="PF18055">
    <property type="entry name" value="RPN6_N"/>
    <property type="match status" value="1"/>
</dbReference>
<dbReference type="SMART" id="SM00088">
    <property type="entry name" value="PINT"/>
    <property type="match status" value="1"/>
</dbReference>
<dbReference type="SUPFAM" id="SSF48452">
    <property type="entry name" value="TPR-like"/>
    <property type="match status" value="1"/>
</dbReference>
<dbReference type="Pfam" id="PF01399">
    <property type="entry name" value="PCI"/>
    <property type="match status" value="1"/>
</dbReference>
<evidence type="ECO:0000313" key="5">
    <source>
        <dbReference type="EMBL" id="CEL68810.1"/>
    </source>
</evidence>
<feature type="compositionally biased region" description="Basic and acidic residues" evidence="3">
    <location>
        <begin position="16"/>
        <end position="28"/>
    </location>
</feature>
<proteinExistence type="inferred from homology"/>
<feature type="domain" description="PCI" evidence="4">
    <location>
        <begin position="319"/>
        <end position="494"/>
    </location>
</feature>
<dbReference type="SUPFAM" id="SSF46785">
    <property type="entry name" value="Winged helix' DNA-binding domain"/>
    <property type="match status" value="1"/>
</dbReference>
<dbReference type="InterPro" id="IPR011990">
    <property type="entry name" value="TPR-like_helical_dom_sf"/>
</dbReference>
<evidence type="ECO:0000256" key="1">
    <source>
        <dbReference type="ARBA" id="ARBA00007454"/>
    </source>
</evidence>
<sequence length="524" mass="57303">MPPSAQPSEAAAASEAPHDSGRRGRDASDATNCVAALLKEGEDLVGVDTRKAIALIEEANRVAYQIAVNDTQVEKRQLPPPSVEEAMRLQEQGIALLASLYANQGDCESLQQLMRSSLPFFSLLAKARTAKLVRILVDAVAELPGAEQALVELCKEVIPWCQGEKRTFLRHRVEVRLAQVYVQLGMLQQAQPILQQLLQEVKKLDDKLLLVEIHLIESKLQFKVKNYPKARAALTASRTNANAIHCPPLLQGDIDLQAGILAAQDRDYKTAFSYFFEAFDAFSAQDAAHHSQKAPTAAGAAVAAATKCSSTPAGPSKALQALKYMLLSKILQGKDDEVSSLLTGKQCLRYYSMDTSSTCKPAEASTAGGPVGDAATAPASGARRDLEAMRQLALCHKQRSLKKFEEVLDMYARELKGDEVLMHHIDELYENLLEKNLLKLLRPFSRVELAHVAQLIGLPLAKVEEKLSEMILDGKLHGTLDQGVGVLLLFEEQVLPEMHVDALATIKNMAQVVDTLYEKSLQAL</sequence>
<evidence type="ECO:0000259" key="4">
    <source>
        <dbReference type="PROSITE" id="PS50250"/>
    </source>
</evidence>
<accession>A0A0F7UJR4</accession>
<dbReference type="InterPro" id="IPR000717">
    <property type="entry name" value="PCI_dom"/>
</dbReference>
<dbReference type="Gene3D" id="1.25.40.570">
    <property type="match status" value="1"/>
</dbReference>
<dbReference type="GO" id="GO:0000502">
    <property type="term" value="C:proteasome complex"/>
    <property type="evidence" value="ECO:0007669"/>
    <property type="project" value="UniProtKB-KW"/>
</dbReference>